<dbReference type="AlphaFoldDB" id="A0A9D2QKF8"/>
<gene>
    <name evidence="1" type="ORF">H9926_04260</name>
</gene>
<dbReference type="SUPFAM" id="SSF53613">
    <property type="entry name" value="Ribokinase-like"/>
    <property type="match status" value="1"/>
</dbReference>
<keyword evidence="1" id="KW-0808">Transferase</keyword>
<dbReference type="InterPro" id="IPR029056">
    <property type="entry name" value="Ribokinase-like"/>
</dbReference>
<evidence type="ECO:0000313" key="2">
    <source>
        <dbReference type="Proteomes" id="UP000823922"/>
    </source>
</evidence>
<proteinExistence type="predicted"/>
<evidence type="ECO:0000313" key="1">
    <source>
        <dbReference type="EMBL" id="HJC87212.1"/>
    </source>
</evidence>
<dbReference type="GO" id="GO:0016301">
    <property type="term" value="F:kinase activity"/>
    <property type="evidence" value="ECO:0007669"/>
    <property type="project" value="UniProtKB-KW"/>
</dbReference>
<sequence length="90" mass="10090">MPCRIPKKIAMINDIAGYGRCSATESIPIISAMKVQVCPVPTSLFSNHTGFPVHFMHDCTPYLRDYLAKWKELGFRFDGIYCGFLGSAEQ</sequence>
<reference evidence="1" key="1">
    <citation type="journal article" date="2021" name="PeerJ">
        <title>Extensive microbial diversity within the chicken gut microbiome revealed by metagenomics and culture.</title>
        <authorList>
            <person name="Gilroy R."/>
            <person name="Ravi A."/>
            <person name="Getino M."/>
            <person name="Pursley I."/>
            <person name="Horton D.L."/>
            <person name="Alikhan N.F."/>
            <person name="Baker D."/>
            <person name="Gharbi K."/>
            <person name="Hall N."/>
            <person name="Watson M."/>
            <person name="Adriaenssens E.M."/>
            <person name="Foster-Nyarko E."/>
            <person name="Jarju S."/>
            <person name="Secka A."/>
            <person name="Antonio M."/>
            <person name="Oren A."/>
            <person name="Chaudhuri R.R."/>
            <person name="La Ragione R."/>
            <person name="Hildebrand F."/>
            <person name="Pallen M.J."/>
        </authorList>
    </citation>
    <scope>NUCLEOTIDE SEQUENCE</scope>
    <source>
        <strain evidence="1">ChiBcec1-1630</strain>
    </source>
</reference>
<accession>A0A9D2QKF8</accession>
<dbReference type="Gene3D" id="3.40.1190.20">
    <property type="match status" value="1"/>
</dbReference>
<name>A0A9D2QKF8_9FIRM</name>
<dbReference type="EMBL" id="DWVS01000104">
    <property type="protein sequence ID" value="HJC87212.1"/>
    <property type="molecule type" value="Genomic_DNA"/>
</dbReference>
<comment type="caution">
    <text evidence="1">The sequence shown here is derived from an EMBL/GenBank/DDBJ whole genome shotgun (WGS) entry which is preliminary data.</text>
</comment>
<feature type="non-terminal residue" evidence="1">
    <location>
        <position position="90"/>
    </location>
</feature>
<organism evidence="1 2">
    <name type="scientific">Candidatus Eisenbergiella intestinigallinarum</name>
    <dbReference type="NCBI Taxonomy" id="2838549"/>
    <lineage>
        <taxon>Bacteria</taxon>
        <taxon>Bacillati</taxon>
        <taxon>Bacillota</taxon>
        <taxon>Clostridia</taxon>
        <taxon>Lachnospirales</taxon>
        <taxon>Lachnospiraceae</taxon>
        <taxon>Eisenbergiella</taxon>
    </lineage>
</organism>
<keyword evidence="1" id="KW-0418">Kinase</keyword>
<dbReference type="Proteomes" id="UP000823922">
    <property type="component" value="Unassembled WGS sequence"/>
</dbReference>
<protein>
    <submittedName>
        <fullName evidence="1">Phosphomethylpyrimidine kinase</fullName>
    </submittedName>
</protein>
<reference evidence="1" key="2">
    <citation type="submission" date="2021-04" db="EMBL/GenBank/DDBJ databases">
        <authorList>
            <person name="Gilroy R."/>
        </authorList>
    </citation>
    <scope>NUCLEOTIDE SEQUENCE</scope>
    <source>
        <strain evidence="1">ChiBcec1-1630</strain>
    </source>
</reference>